<dbReference type="EMBL" id="MU826351">
    <property type="protein sequence ID" value="KAJ7380978.1"/>
    <property type="molecule type" value="Genomic_DNA"/>
</dbReference>
<feature type="domain" description="Immunoglobulin V-set" evidence="2">
    <location>
        <begin position="273"/>
        <end position="379"/>
    </location>
</feature>
<dbReference type="Proteomes" id="UP001163046">
    <property type="component" value="Unassembled WGS sequence"/>
</dbReference>
<dbReference type="SUPFAM" id="SSF48726">
    <property type="entry name" value="Immunoglobulin"/>
    <property type="match status" value="1"/>
</dbReference>
<proteinExistence type="predicted"/>
<keyword evidence="1" id="KW-0812">Transmembrane</keyword>
<comment type="caution">
    <text evidence="3">The sequence shown here is derived from an EMBL/GenBank/DDBJ whole genome shotgun (WGS) entry which is preliminary data.</text>
</comment>
<reference evidence="3" key="1">
    <citation type="submission" date="2023-01" db="EMBL/GenBank/DDBJ databases">
        <title>Genome assembly of the deep-sea coral Lophelia pertusa.</title>
        <authorList>
            <person name="Herrera S."/>
            <person name="Cordes E."/>
        </authorList>
    </citation>
    <scope>NUCLEOTIDE SEQUENCE</scope>
    <source>
        <strain evidence="3">USNM1676648</strain>
        <tissue evidence="3">Polyp</tissue>
    </source>
</reference>
<dbReference type="Gene3D" id="2.60.40.10">
    <property type="entry name" value="Immunoglobulins"/>
    <property type="match status" value="1"/>
</dbReference>
<evidence type="ECO:0000313" key="4">
    <source>
        <dbReference type="Proteomes" id="UP001163046"/>
    </source>
</evidence>
<organism evidence="3 4">
    <name type="scientific">Desmophyllum pertusum</name>
    <dbReference type="NCBI Taxonomy" id="174260"/>
    <lineage>
        <taxon>Eukaryota</taxon>
        <taxon>Metazoa</taxon>
        <taxon>Cnidaria</taxon>
        <taxon>Anthozoa</taxon>
        <taxon>Hexacorallia</taxon>
        <taxon>Scleractinia</taxon>
        <taxon>Caryophylliina</taxon>
        <taxon>Caryophylliidae</taxon>
        <taxon>Desmophyllum</taxon>
    </lineage>
</organism>
<dbReference type="InterPro" id="IPR013106">
    <property type="entry name" value="Ig_V-set"/>
</dbReference>
<keyword evidence="4" id="KW-1185">Reference proteome</keyword>
<dbReference type="InterPro" id="IPR036179">
    <property type="entry name" value="Ig-like_dom_sf"/>
</dbReference>
<dbReference type="Pfam" id="PF07686">
    <property type="entry name" value="V-set"/>
    <property type="match status" value="1"/>
</dbReference>
<keyword evidence="1" id="KW-0472">Membrane</keyword>
<accession>A0A9W9ZI15</accession>
<dbReference type="OrthoDB" id="5990505at2759"/>
<dbReference type="InterPro" id="IPR013783">
    <property type="entry name" value="Ig-like_fold"/>
</dbReference>
<keyword evidence="1" id="KW-1133">Transmembrane helix</keyword>
<gene>
    <name evidence="3" type="primary">LRRC24_1</name>
    <name evidence="3" type="ORF">OS493_004571</name>
</gene>
<sequence length="421" mass="45671">MDLVQSGLQLYTADQVHLLPGYPSNSSGSLQVAFYVQQPLGLFIGNISVLPRNTLATIITSHKSELETAIGANISGVETLFKPTTPTTSATAVPVEPSSNDWKWIAIGVGVGVVVIILILVFVIWRLKKRDNLRVKPGWGDSPQEKDGGIAMTSYNRDNQAWSMETPTTANFTSIVVASIGSGMISSVGANVTSTPGQSLSSVATPVSLRVSVEEVQSRGLPFSTSVPVHQSPLASCLSKSSPEVAASSTVSCNVSVARNGDLRFTQEPGAKLYVQEGSNAVLKWDYKEDNRTAELMLIIWSVYNKTEKKQVPLIVEYKNGNVQYTNDTLSAYGSRLKKEGRATLVIKDITVEDSTVYRCILLGETGVTVVVSVVELIVTGKALVYKIYVTYPRPPYGISSRKVKNTHTVCCKKPYMYAYM</sequence>
<evidence type="ECO:0000256" key="1">
    <source>
        <dbReference type="SAM" id="Phobius"/>
    </source>
</evidence>
<evidence type="ECO:0000313" key="3">
    <source>
        <dbReference type="EMBL" id="KAJ7380978.1"/>
    </source>
</evidence>
<name>A0A9W9ZI15_9CNID</name>
<evidence type="ECO:0000259" key="2">
    <source>
        <dbReference type="Pfam" id="PF07686"/>
    </source>
</evidence>
<feature type="transmembrane region" description="Helical" evidence="1">
    <location>
        <begin position="104"/>
        <end position="125"/>
    </location>
</feature>
<dbReference type="AlphaFoldDB" id="A0A9W9ZI15"/>
<protein>
    <submittedName>
        <fullName evidence="3">Otolith morphogenesis</fullName>
    </submittedName>
</protein>